<reference evidence="2" key="1">
    <citation type="submission" date="2020-02" db="EMBL/GenBank/DDBJ databases">
        <authorList>
            <person name="Meier V. D."/>
        </authorList>
    </citation>
    <scope>NUCLEOTIDE SEQUENCE</scope>
    <source>
        <strain evidence="2">AVDCRST_MAG11</strain>
    </source>
</reference>
<dbReference type="EMBL" id="CADCTU010000626">
    <property type="protein sequence ID" value="CAA9338474.1"/>
    <property type="molecule type" value="Genomic_DNA"/>
</dbReference>
<gene>
    <name evidence="2" type="ORF">AVDCRST_MAG11-2858</name>
</gene>
<organism evidence="2">
    <name type="scientific">uncultured Gemmatimonadaceae bacterium</name>
    <dbReference type="NCBI Taxonomy" id="246130"/>
    <lineage>
        <taxon>Bacteria</taxon>
        <taxon>Pseudomonadati</taxon>
        <taxon>Gemmatimonadota</taxon>
        <taxon>Gemmatimonadia</taxon>
        <taxon>Gemmatimonadales</taxon>
        <taxon>Gemmatimonadaceae</taxon>
        <taxon>environmental samples</taxon>
    </lineage>
</organism>
<feature type="region of interest" description="Disordered" evidence="1">
    <location>
        <begin position="50"/>
        <end position="87"/>
    </location>
</feature>
<protein>
    <submittedName>
        <fullName evidence="2">Ferredoxin</fullName>
    </submittedName>
</protein>
<name>A0A6J4LQV0_9BACT</name>
<evidence type="ECO:0000313" key="2">
    <source>
        <dbReference type="EMBL" id="CAA9338474.1"/>
    </source>
</evidence>
<feature type="non-terminal residue" evidence="2">
    <location>
        <position position="1"/>
    </location>
</feature>
<feature type="non-terminal residue" evidence="2">
    <location>
        <position position="87"/>
    </location>
</feature>
<accession>A0A6J4LQV0</accession>
<dbReference type="AlphaFoldDB" id="A0A6J4LQV0"/>
<sequence length="87" mass="9879">ALRHHRSLHQRQGPFVRGRLPRRLHLRGSRAAVHPPGRVHRLRRLRARVPRDGDLPGRGRAVHARAVRAAQPRRVQERDPAGAAESV</sequence>
<proteinExistence type="predicted"/>
<evidence type="ECO:0000256" key="1">
    <source>
        <dbReference type="SAM" id="MobiDB-lite"/>
    </source>
</evidence>